<dbReference type="InterPro" id="IPR001478">
    <property type="entry name" value="PDZ"/>
</dbReference>
<dbReference type="InterPro" id="IPR009003">
    <property type="entry name" value="Peptidase_S1_PA"/>
</dbReference>
<evidence type="ECO:0000256" key="5">
    <source>
        <dbReference type="ARBA" id="ARBA00022737"/>
    </source>
</evidence>
<keyword evidence="4" id="KW-0732">Signal</keyword>
<keyword evidence="7" id="KW-0378">Hydrolase</keyword>
<evidence type="ECO:0000259" key="9">
    <source>
        <dbReference type="PROSITE" id="PS50106"/>
    </source>
</evidence>
<dbReference type="PANTHER" id="PTHR22939">
    <property type="entry name" value="SERINE PROTEASE FAMILY S1C HTRA-RELATED"/>
    <property type="match status" value="1"/>
</dbReference>
<dbReference type="PROSITE" id="PS50106">
    <property type="entry name" value="PDZ"/>
    <property type="match status" value="2"/>
</dbReference>
<feature type="domain" description="PDZ" evidence="9">
    <location>
        <begin position="353"/>
        <end position="429"/>
    </location>
</feature>
<dbReference type="PANTHER" id="PTHR22939:SF129">
    <property type="entry name" value="SERINE PROTEASE HTRA2, MITOCHONDRIAL"/>
    <property type="match status" value="1"/>
</dbReference>
<evidence type="ECO:0000256" key="3">
    <source>
        <dbReference type="ARBA" id="ARBA00022670"/>
    </source>
</evidence>
<evidence type="ECO:0000256" key="7">
    <source>
        <dbReference type="ARBA" id="ARBA00022801"/>
    </source>
</evidence>
<evidence type="ECO:0000256" key="8">
    <source>
        <dbReference type="ARBA" id="ARBA00022825"/>
    </source>
</evidence>
<dbReference type="Pfam" id="PF13180">
    <property type="entry name" value="PDZ_2"/>
    <property type="match status" value="1"/>
</dbReference>
<dbReference type="InterPro" id="IPR043504">
    <property type="entry name" value="Peptidase_S1_PA_chymotrypsin"/>
</dbReference>
<organism evidence="10 11">
    <name type="scientific">Thermatribacter velox</name>
    <dbReference type="NCBI Taxonomy" id="3039681"/>
    <lineage>
        <taxon>Bacteria</taxon>
        <taxon>Pseudomonadati</taxon>
        <taxon>Atribacterota</taxon>
        <taxon>Atribacteria</taxon>
        <taxon>Atribacterales</taxon>
        <taxon>Thermatribacteraceae</taxon>
        <taxon>Thermatribacter</taxon>
    </lineage>
</organism>
<dbReference type="PRINTS" id="PR00834">
    <property type="entry name" value="PROTEASES2C"/>
</dbReference>
<dbReference type="InterPro" id="IPR011782">
    <property type="entry name" value="Pept_S1C_Do"/>
</dbReference>
<dbReference type="SUPFAM" id="SSF50494">
    <property type="entry name" value="Trypsin-like serine proteases"/>
    <property type="match status" value="1"/>
</dbReference>
<dbReference type="Gene3D" id="2.40.10.10">
    <property type="entry name" value="Trypsin-like serine proteases"/>
    <property type="match status" value="2"/>
</dbReference>
<keyword evidence="11" id="KW-1185">Reference proteome</keyword>
<dbReference type="EMBL" id="CP121689">
    <property type="protein sequence ID" value="WZL77159.1"/>
    <property type="molecule type" value="Genomic_DNA"/>
</dbReference>
<feature type="domain" description="PDZ" evidence="9">
    <location>
        <begin position="268"/>
        <end position="347"/>
    </location>
</feature>
<keyword evidence="5" id="KW-0677">Repeat</keyword>
<protein>
    <submittedName>
        <fullName evidence="10">DegQ family serine endoprotease</fullName>
    </submittedName>
</protein>
<dbReference type="NCBIfam" id="TIGR02037">
    <property type="entry name" value="degP_htrA_DO"/>
    <property type="match status" value="1"/>
</dbReference>
<evidence type="ECO:0000313" key="11">
    <source>
        <dbReference type="Proteomes" id="UP001461341"/>
    </source>
</evidence>
<dbReference type="InterPro" id="IPR036034">
    <property type="entry name" value="PDZ_sf"/>
</dbReference>
<evidence type="ECO:0000256" key="2">
    <source>
        <dbReference type="ARBA" id="ARBA00010541"/>
    </source>
</evidence>
<evidence type="ECO:0000256" key="6">
    <source>
        <dbReference type="ARBA" id="ARBA00022764"/>
    </source>
</evidence>
<keyword evidence="6" id="KW-0574">Periplasm</keyword>
<evidence type="ECO:0000313" key="10">
    <source>
        <dbReference type="EMBL" id="WZL77159.1"/>
    </source>
</evidence>
<dbReference type="InterPro" id="IPR001940">
    <property type="entry name" value="Peptidase_S1C"/>
</dbReference>
<dbReference type="CDD" id="cd10839">
    <property type="entry name" value="cpPDZ1_DegP-like"/>
    <property type="match status" value="1"/>
</dbReference>
<keyword evidence="8" id="KW-0720">Serine protease</keyword>
<name>A0ABZ2YDU4_9BACT</name>
<dbReference type="SMART" id="SM00228">
    <property type="entry name" value="PDZ"/>
    <property type="match status" value="2"/>
</dbReference>
<comment type="similarity">
    <text evidence="2">Belongs to the peptidase S1C family.</text>
</comment>
<dbReference type="Proteomes" id="UP001461341">
    <property type="component" value="Chromosome"/>
</dbReference>
<accession>A0ABZ2YDU4</accession>
<dbReference type="Pfam" id="PF17820">
    <property type="entry name" value="PDZ_6"/>
    <property type="match status" value="1"/>
</dbReference>
<gene>
    <name evidence="10" type="ORF">QBE54_05445</name>
</gene>
<dbReference type="Pfam" id="PF13365">
    <property type="entry name" value="Trypsin_2"/>
    <property type="match status" value="1"/>
</dbReference>
<reference evidence="10 11" key="1">
    <citation type="submission" date="2023-03" db="EMBL/GenBank/DDBJ databases">
        <title>Novel Species.</title>
        <authorList>
            <person name="Ma S."/>
        </authorList>
    </citation>
    <scope>NUCLEOTIDE SEQUENCE [LARGE SCALE GENOMIC DNA]</scope>
    <source>
        <strain evidence="10 11">B11</strain>
    </source>
</reference>
<proteinExistence type="inferred from homology"/>
<sequence length="466" mass="51011">MRRKLVVSSLALVILILSFVQPVFSQVTQPLREGNVVADVVEKVSPAVVNINTLKVATYRSPFAPFFEDPFFRYFFGDTPQYERKVPVRGLGTGFVFRSDGYILTNNHVVEGADEIKVTFIDGKEFTGKVVGADPLTDLAVVKINASDLPVIPLGDSDKARVGEWVIAIGNPYGLSHTVTVGVLSAKGRPIQSGDSGREYENFLQTDAAINPGNSGGPLLNLKGEVIGINTAILPYAQGIGFAVPINMAKEILDDLIEKGRVVRAWLGIYIQDVTEEIAQTFGLSEAKGALVADISPDSPAEKSGILRGDIILKVDDQEIDNVAKLQQTIRSHKPGDKVTLEIWRNKEIIQLQVTLGELKEEGIPTVSPRAYFGMEVSEINPELIQRFSLRRNEGVVIVSVEPNGPADEAGLRPGDVILEVNRQRITSLEDWYQATATIKPQDVALLLIDRGGRTYFVPVRAEENR</sequence>
<dbReference type="Gene3D" id="2.30.42.10">
    <property type="match status" value="2"/>
</dbReference>
<comment type="subcellular location">
    <subcellularLocation>
        <location evidence="1">Periplasm</location>
    </subcellularLocation>
</comment>
<evidence type="ECO:0000256" key="4">
    <source>
        <dbReference type="ARBA" id="ARBA00022729"/>
    </source>
</evidence>
<dbReference type="SUPFAM" id="SSF50156">
    <property type="entry name" value="PDZ domain-like"/>
    <property type="match status" value="2"/>
</dbReference>
<dbReference type="InterPro" id="IPR041489">
    <property type="entry name" value="PDZ_6"/>
</dbReference>
<keyword evidence="3" id="KW-0645">Protease</keyword>
<dbReference type="RefSeq" id="WP_369019325.1">
    <property type="nucleotide sequence ID" value="NZ_CP121689.1"/>
</dbReference>
<evidence type="ECO:0000256" key="1">
    <source>
        <dbReference type="ARBA" id="ARBA00004418"/>
    </source>
</evidence>